<reference evidence="2" key="1">
    <citation type="journal article" date="2023" name="Nat. Plants">
        <title>Single-cell RNA sequencing provides a high-resolution roadmap for understanding the multicellular compartmentation of specialized metabolism.</title>
        <authorList>
            <person name="Sun S."/>
            <person name="Shen X."/>
            <person name="Li Y."/>
            <person name="Li Y."/>
            <person name="Wang S."/>
            <person name="Li R."/>
            <person name="Zhang H."/>
            <person name="Shen G."/>
            <person name="Guo B."/>
            <person name="Wei J."/>
            <person name="Xu J."/>
            <person name="St-Pierre B."/>
            <person name="Chen S."/>
            <person name="Sun C."/>
        </authorList>
    </citation>
    <scope>NUCLEOTIDE SEQUENCE [LARGE SCALE GENOMIC DNA]</scope>
</reference>
<accession>A0ACC0AES2</accession>
<name>A0ACC0AES2_CATRO</name>
<evidence type="ECO:0000313" key="1">
    <source>
        <dbReference type="EMBL" id="KAI5658775.1"/>
    </source>
</evidence>
<protein>
    <submittedName>
        <fullName evidence="1">Uncharacterized protein</fullName>
    </submittedName>
</protein>
<sequence length="110" mass="12645">MNFRVPCRYGTPIVFRVDKSSNSFYFSTAIEYINRDGDIGSVEIQLNRLELFFNIPSGIIGPYSIKITIIESRRSVIAAKVIPANWAPGQYYHSNLRRKSHHVYYQIGTV</sequence>
<dbReference type="Proteomes" id="UP001060085">
    <property type="component" value="Linkage Group LG06"/>
</dbReference>
<evidence type="ECO:0000313" key="2">
    <source>
        <dbReference type="Proteomes" id="UP001060085"/>
    </source>
</evidence>
<dbReference type="EMBL" id="CM044706">
    <property type="protein sequence ID" value="KAI5658775.1"/>
    <property type="molecule type" value="Genomic_DNA"/>
</dbReference>
<gene>
    <name evidence="1" type="ORF">M9H77_27568</name>
</gene>
<proteinExistence type="predicted"/>
<organism evidence="1 2">
    <name type="scientific">Catharanthus roseus</name>
    <name type="common">Madagascar periwinkle</name>
    <name type="synonym">Vinca rosea</name>
    <dbReference type="NCBI Taxonomy" id="4058"/>
    <lineage>
        <taxon>Eukaryota</taxon>
        <taxon>Viridiplantae</taxon>
        <taxon>Streptophyta</taxon>
        <taxon>Embryophyta</taxon>
        <taxon>Tracheophyta</taxon>
        <taxon>Spermatophyta</taxon>
        <taxon>Magnoliopsida</taxon>
        <taxon>eudicotyledons</taxon>
        <taxon>Gunneridae</taxon>
        <taxon>Pentapetalae</taxon>
        <taxon>asterids</taxon>
        <taxon>lamiids</taxon>
        <taxon>Gentianales</taxon>
        <taxon>Apocynaceae</taxon>
        <taxon>Rauvolfioideae</taxon>
        <taxon>Vinceae</taxon>
        <taxon>Catharanthinae</taxon>
        <taxon>Catharanthus</taxon>
    </lineage>
</organism>
<comment type="caution">
    <text evidence="1">The sequence shown here is derived from an EMBL/GenBank/DDBJ whole genome shotgun (WGS) entry which is preliminary data.</text>
</comment>
<keyword evidence="2" id="KW-1185">Reference proteome</keyword>